<dbReference type="Proteomes" id="UP001205311">
    <property type="component" value="Unassembled WGS sequence"/>
</dbReference>
<organism evidence="6 7">
    <name type="scientific">Streptoalloteichus tenebrarius (strain ATCC 17920 / DSM 40477 / JCM 4838 / CBS 697.72 / NBRC 16177 / NCIMB 11028 / NRRL B-12390 / A12253. 1 / ISP 5477)</name>
    <name type="common">Streptomyces tenebrarius</name>
    <dbReference type="NCBI Taxonomy" id="1933"/>
    <lineage>
        <taxon>Bacteria</taxon>
        <taxon>Bacillati</taxon>
        <taxon>Actinomycetota</taxon>
        <taxon>Actinomycetes</taxon>
        <taxon>Pseudonocardiales</taxon>
        <taxon>Pseudonocardiaceae</taxon>
        <taxon>Streptoalloteichus</taxon>
    </lineage>
</organism>
<dbReference type="InterPro" id="IPR001647">
    <property type="entry name" value="HTH_TetR"/>
</dbReference>
<keyword evidence="3" id="KW-0804">Transcription</keyword>
<evidence type="ECO:0000256" key="4">
    <source>
        <dbReference type="PROSITE-ProRule" id="PRU00335"/>
    </source>
</evidence>
<keyword evidence="7" id="KW-1185">Reference proteome</keyword>
<feature type="domain" description="HTH tetR-type" evidence="5">
    <location>
        <begin position="8"/>
        <end position="68"/>
    </location>
</feature>
<evidence type="ECO:0000259" key="5">
    <source>
        <dbReference type="PROSITE" id="PS50977"/>
    </source>
</evidence>
<evidence type="ECO:0000313" key="7">
    <source>
        <dbReference type="Proteomes" id="UP001205311"/>
    </source>
</evidence>
<evidence type="ECO:0000256" key="3">
    <source>
        <dbReference type="ARBA" id="ARBA00023163"/>
    </source>
</evidence>
<accession>A0ABT1HLM0</accession>
<evidence type="ECO:0000256" key="2">
    <source>
        <dbReference type="ARBA" id="ARBA00023125"/>
    </source>
</evidence>
<keyword evidence="1" id="KW-0805">Transcription regulation</keyword>
<dbReference type="EMBL" id="JAMTCP010000001">
    <property type="protein sequence ID" value="MCP2256389.1"/>
    <property type="molecule type" value="Genomic_DNA"/>
</dbReference>
<proteinExistence type="predicted"/>
<dbReference type="InterPro" id="IPR009057">
    <property type="entry name" value="Homeodomain-like_sf"/>
</dbReference>
<dbReference type="Pfam" id="PF00440">
    <property type="entry name" value="TetR_N"/>
    <property type="match status" value="1"/>
</dbReference>
<dbReference type="RefSeq" id="WP_253667392.1">
    <property type="nucleotide sequence ID" value="NZ_JAMTCP010000001.1"/>
</dbReference>
<dbReference type="InterPro" id="IPR050109">
    <property type="entry name" value="HTH-type_TetR-like_transc_reg"/>
</dbReference>
<dbReference type="PRINTS" id="PR00455">
    <property type="entry name" value="HTHTETR"/>
</dbReference>
<dbReference type="PANTHER" id="PTHR30055">
    <property type="entry name" value="HTH-TYPE TRANSCRIPTIONAL REGULATOR RUTR"/>
    <property type="match status" value="1"/>
</dbReference>
<reference evidence="6 7" key="1">
    <citation type="submission" date="2022-06" db="EMBL/GenBank/DDBJ databases">
        <title>Genomic Encyclopedia of Archaeal and Bacterial Type Strains, Phase II (KMG-II): from individual species to whole genera.</title>
        <authorList>
            <person name="Goeker M."/>
        </authorList>
    </citation>
    <scope>NUCLEOTIDE SEQUENCE [LARGE SCALE GENOMIC DNA]</scope>
    <source>
        <strain evidence="6 7">DSM 40477</strain>
    </source>
</reference>
<name>A0ABT1HLM0_STRSD</name>
<feature type="DNA-binding region" description="H-T-H motif" evidence="4">
    <location>
        <begin position="31"/>
        <end position="50"/>
    </location>
</feature>
<dbReference type="PROSITE" id="PS01081">
    <property type="entry name" value="HTH_TETR_1"/>
    <property type="match status" value="1"/>
</dbReference>
<dbReference type="Pfam" id="PF17918">
    <property type="entry name" value="TetR_C_15"/>
    <property type="match status" value="1"/>
</dbReference>
<dbReference type="Gene3D" id="1.10.357.10">
    <property type="entry name" value="Tetracycline Repressor, domain 2"/>
    <property type="match status" value="1"/>
</dbReference>
<sequence>MPRTKPGKQRRSELLDAAESLVLRNGVDSFTVDDVTVGAGVAKGTFYLHFANKNELITALRERYVERFVARQREAARTAEDGVARVEQWMLAGIDEHLADIRLHDLLFHTMTRPETPTRNPSVDALHDLLREIGADLVDPEATAVVLYHAMHGIADHIVHFPQDRDRMLAEAARLCRALVVVPAPHLTK</sequence>
<evidence type="ECO:0000313" key="6">
    <source>
        <dbReference type="EMBL" id="MCP2256389.1"/>
    </source>
</evidence>
<protein>
    <submittedName>
        <fullName evidence="6">Transcriptional regulator, TetR family</fullName>
    </submittedName>
</protein>
<comment type="caution">
    <text evidence="6">The sequence shown here is derived from an EMBL/GenBank/DDBJ whole genome shotgun (WGS) entry which is preliminary data.</text>
</comment>
<dbReference type="PANTHER" id="PTHR30055:SF234">
    <property type="entry name" value="HTH-TYPE TRANSCRIPTIONAL REGULATOR BETI"/>
    <property type="match status" value="1"/>
</dbReference>
<gene>
    <name evidence="6" type="ORF">LX15_000072</name>
</gene>
<keyword evidence="2 4" id="KW-0238">DNA-binding</keyword>
<dbReference type="InterPro" id="IPR023772">
    <property type="entry name" value="DNA-bd_HTH_TetR-type_CS"/>
</dbReference>
<evidence type="ECO:0000256" key="1">
    <source>
        <dbReference type="ARBA" id="ARBA00023015"/>
    </source>
</evidence>
<dbReference type="InterPro" id="IPR041669">
    <property type="entry name" value="TetR_C_15"/>
</dbReference>
<dbReference type="SUPFAM" id="SSF46689">
    <property type="entry name" value="Homeodomain-like"/>
    <property type="match status" value="1"/>
</dbReference>
<dbReference type="PROSITE" id="PS50977">
    <property type="entry name" value="HTH_TETR_2"/>
    <property type="match status" value="1"/>
</dbReference>